<dbReference type="AlphaFoldDB" id="A0A7S4RJ22"/>
<dbReference type="PANTHER" id="PTHR14614">
    <property type="entry name" value="HEPATOCELLULAR CARCINOMA-ASSOCIATED ANTIGEN"/>
    <property type="match status" value="1"/>
</dbReference>
<gene>
    <name evidence="1" type="ORF">DBRI00130_LOCUS19365</name>
</gene>
<evidence type="ECO:0000313" key="1">
    <source>
        <dbReference type="EMBL" id="CAE4615715.1"/>
    </source>
</evidence>
<dbReference type="InterPro" id="IPR029063">
    <property type="entry name" value="SAM-dependent_MTases_sf"/>
</dbReference>
<dbReference type="EMBL" id="HBNS01024577">
    <property type="protein sequence ID" value="CAE4615715.1"/>
    <property type="molecule type" value="Transcribed_RNA"/>
</dbReference>
<sequence>MLASYDICEEKKEEECNHEKEEEEECSMANAMMQRGAYLRMLRQMELEDEAERQRQEKNENNDIQKSLQEFVDCGDTASLSSYSSDDTNSVTNAAALEDQIGVISSSDGLATYKMLNYDSYLAHQRYYNDLKHINMNFIDYGMIRNSNGCDGGRLIIEQRKALGKGGLCWDAAYILAEYMIQHEKDWILSNNNNNNNNNNTNESSITTKVVELGSGTGLGGLMIAKAIPNCHVSITDLPELMDLMTCNIRRNFDQQHDSPSCQNYQNPLDSFTNITSSLGNASAKTLRWGVQEDYQNGPYDIVIGCDVVASLYDPIALAQTFYALSHDKTKIYVSAKLRLDKPHELFEEEMRRLFGKVTVISCLEEKFSRIKNPKMRIIVAEGPVR</sequence>
<protein>
    <recommendedName>
        <fullName evidence="2">Calmodulin-lysine N-methyltransferase</fullName>
    </recommendedName>
</protein>
<dbReference type="Pfam" id="PF10294">
    <property type="entry name" value="Methyltransf_16"/>
    <property type="match status" value="1"/>
</dbReference>
<organism evidence="1">
    <name type="scientific">Ditylum brightwellii</name>
    <dbReference type="NCBI Taxonomy" id="49249"/>
    <lineage>
        <taxon>Eukaryota</taxon>
        <taxon>Sar</taxon>
        <taxon>Stramenopiles</taxon>
        <taxon>Ochrophyta</taxon>
        <taxon>Bacillariophyta</taxon>
        <taxon>Mediophyceae</taxon>
        <taxon>Lithodesmiophycidae</taxon>
        <taxon>Lithodesmiales</taxon>
        <taxon>Lithodesmiaceae</taxon>
        <taxon>Ditylum</taxon>
    </lineage>
</organism>
<proteinExistence type="predicted"/>
<dbReference type="InterPro" id="IPR019410">
    <property type="entry name" value="Methyltransf_16"/>
</dbReference>
<accession>A0A7S4RJ22</accession>
<name>A0A7S4RJ22_9STRA</name>
<dbReference type="Gene3D" id="3.40.50.150">
    <property type="entry name" value="Vaccinia Virus protein VP39"/>
    <property type="match status" value="1"/>
</dbReference>
<evidence type="ECO:0008006" key="2">
    <source>
        <dbReference type="Google" id="ProtNLM"/>
    </source>
</evidence>
<dbReference type="SUPFAM" id="SSF53335">
    <property type="entry name" value="S-adenosyl-L-methionine-dependent methyltransferases"/>
    <property type="match status" value="1"/>
</dbReference>
<dbReference type="PANTHER" id="PTHR14614:SF109">
    <property type="entry name" value="RIBOSOMAL LYSINE N-METHYLTRANSFERASE 5"/>
    <property type="match status" value="1"/>
</dbReference>
<reference evidence="1" key="1">
    <citation type="submission" date="2021-01" db="EMBL/GenBank/DDBJ databases">
        <authorList>
            <person name="Corre E."/>
            <person name="Pelletier E."/>
            <person name="Niang G."/>
            <person name="Scheremetjew M."/>
            <person name="Finn R."/>
            <person name="Kale V."/>
            <person name="Holt S."/>
            <person name="Cochrane G."/>
            <person name="Meng A."/>
            <person name="Brown T."/>
            <person name="Cohen L."/>
        </authorList>
    </citation>
    <scope>NUCLEOTIDE SEQUENCE</scope>
    <source>
        <strain evidence="1">GSO104</strain>
    </source>
</reference>